<dbReference type="Pfam" id="PF01735">
    <property type="entry name" value="PLA2_B"/>
    <property type="match status" value="1"/>
</dbReference>
<evidence type="ECO:0000256" key="9">
    <source>
        <dbReference type="PROSITE-ProRule" id="PRU00555"/>
    </source>
</evidence>
<accession>U4L6H6</accession>
<evidence type="ECO:0000256" key="5">
    <source>
        <dbReference type="ARBA" id="ARBA00022963"/>
    </source>
</evidence>
<evidence type="ECO:0000256" key="4">
    <source>
        <dbReference type="ARBA" id="ARBA00022801"/>
    </source>
</evidence>
<keyword evidence="3 10" id="KW-0732">Signal</keyword>
<reference evidence="12 13" key="1">
    <citation type="journal article" date="2013" name="PLoS Genet.">
        <title>The genome and development-dependent transcriptomes of Pyronema confluens: a window into fungal evolution.</title>
        <authorList>
            <person name="Traeger S."/>
            <person name="Altegoer F."/>
            <person name="Freitag M."/>
            <person name="Gabaldon T."/>
            <person name="Kempken F."/>
            <person name="Kumar A."/>
            <person name="Marcet-Houben M."/>
            <person name="Poggeler S."/>
            <person name="Stajich J.E."/>
            <person name="Nowrousian M."/>
        </authorList>
    </citation>
    <scope>NUCLEOTIDE SEQUENCE [LARGE SCALE GENOMIC DNA]</scope>
    <source>
        <strain evidence="13">CBS 100304</strain>
        <tissue evidence="12">Vegetative mycelium</tissue>
    </source>
</reference>
<feature type="chain" id="PRO_5005147629" description="Lysophospholipase" evidence="10">
    <location>
        <begin position="23"/>
        <end position="639"/>
    </location>
</feature>
<dbReference type="SUPFAM" id="SSF52151">
    <property type="entry name" value="FabD/lysophospholipase-like"/>
    <property type="match status" value="1"/>
</dbReference>
<keyword evidence="4 9" id="KW-0378">Hydrolase</keyword>
<dbReference type="Gene3D" id="3.40.1090.10">
    <property type="entry name" value="Cytosolic phospholipase A2 catalytic domain"/>
    <property type="match status" value="1"/>
</dbReference>
<name>U4L6H6_PYROM</name>
<evidence type="ECO:0000256" key="2">
    <source>
        <dbReference type="ARBA" id="ARBA00013274"/>
    </source>
</evidence>
<proteinExistence type="inferred from homology"/>
<keyword evidence="7" id="KW-0325">Glycoprotein</keyword>
<dbReference type="OMA" id="TDWWGRA"/>
<dbReference type="EMBL" id="HF935720">
    <property type="protein sequence ID" value="CCX12540.1"/>
    <property type="molecule type" value="Genomic_DNA"/>
</dbReference>
<dbReference type="FunFam" id="3.40.1090.10:FF:000010">
    <property type="entry name" value="Lysophospholipase"/>
    <property type="match status" value="1"/>
</dbReference>
<dbReference type="Proteomes" id="UP000018144">
    <property type="component" value="Unassembled WGS sequence"/>
</dbReference>
<sequence length="639" mass="70155">MKILSSFELLLVVVELLTAANANPTPTPAPVTEVTEYRRALSNSPSGGYAPRKVPCPEGNLIRNARNISDGEADFIRQRHGVTDAHLRDFMKRANMLDFDIDGFIDTYSPNVALAFSGGGYRAMLSGAGAVKAMDIRTPGTTEPGQVGGLLQSATYMAGLSGGSWLLGSVVLNNFTTIHDLQHSQRLWNLKHNILAPDGFYNIIDTYYNKIHDEVSDKGDAGFDVSLTDYWSRALSRQFLDWKDGGPGVTWSSIALTDEFKKGEMPFPIIVADGRYPGEFIISKNTTVYEFNPFEFGSFDPTLYAFTRTEYIGTKMKNGRPIKKDVCVRGFDNAGFIMGTSSSLFNQIILQLDRSGLTGTMRDFAEGLLTGISESEDDIADYSPNPFYGVHPHLNPTAKTRTLTLVDGGEDLQNVPLQPLIQPARKVDVIFAFDNSADTTDAHGKPSSWPNGTALIATYLRARDSEIANGTLFPHIPDVNTFLSLGLNNRPTFFGCNATNITSKHPGRPAPPLLVYMPNSPYTYQSNVSTMNMDYTNLERDSVIENGFYVATQGNGSRNAEWPACVACAIVHREMERRGNETTEQCKKCFEDYCWDGTLVDEKAGPYSPELFLGAGGRLQMATGVAWMMAVGVAGWLVL</sequence>
<evidence type="ECO:0000256" key="3">
    <source>
        <dbReference type="ARBA" id="ARBA00022729"/>
    </source>
</evidence>
<evidence type="ECO:0000256" key="7">
    <source>
        <dbReference type="ARBA" id="ARBA00023180"/>
    </source>
</evidence>
<dbReference type="PROSITE" id="PS51210">
    <property type="entry name" value="PLA2C"/>
    <property type="match status" value="1"/>
</dbReference>
<dbReference type="InterPro" id="IPR016035">
    <property type="entry name" value="Acyl_Trfase/lysoPLipase"/>
</dbReference>
<evidence type="ECO:0000313" key="13">
    <source>
        <dbReference type="Proteomes" id="UP000018144"/>
    </source>
</evidence>
<feature type="signal peptide" evidence="10">
    <location>
        <begin position="1"/>
        <end position="22"/>
    </location>
</feature>
<dbReference type="EC" id="3.1.1.5" evidence="2 10"/>
<dbReference type="PANTHER" id="PTHR10728">
    <property type="entry name" value="CYTOSOLIC PHOSPHOLIPASE A2"/>
    <property type="match status" value="1"/>
</dbReference>
<comment type="similarity">
    <text evidence="1 10">Belongs to the lysophospholipase family.</text>
</comment>
<evidence type="ECO:0000256" key="6">
    <source>
        <dbReference type="ARBA" id="ARBA00023098"/>
    </source>
</evidence>
<dbReference type="STRING" id="1076935.U4L6H6"/>
<comment type="catalytic activity">
    <reaction evidence="8 10">
        <text>a 1-acyl-sn-glycero-3-phosphocholine + H2O = sn-glycerol 3-phosphocholine + a fatty acid + H(+)</text>
        <dbReference type="Rhea" id="RHEA:15177"/>
        <dbReference type="ChEBI" id="CHEBI:15377"/>
        <dbReference type="ChEBI" id="CHEBI:15378"/>
        <dbReference type="ChEBI" id="CHEBI:16870"/>
        <dbReference type="ChEBI" id="CHEBI:28868"/>
        <dbReference type="ChEBI" id="CHEBI:58168"/>
        <dbReference type="EC" id="3.1.1.5"/>
    </reaction>
</comment>
<dbReference type="PANTHER" id="PTHR10728:SF33">
    <property type="entry name" value="LYSOPHOSPHOLIPASE 1-RELATED"/>
    <property type="match status" value="1"/>
</dbReference>
<evidence type="ECO:0000256" key="10">
    <source>
        <dbReference type="RuleBase" id="RU362103"/>
    </source>
</evidence>
<dbReference type="InterPro" id="IPR002642">
    <property type="entry name" value="LysoPLipase_cat_dom"/>
</dbReference>
<gene>
    <name evidence="12" type="ORF">PCON_12134</name>
</gene>
<feature type="domain" description="PLA2c" evidence="11">
    <location>
        <begin position="55"/>
        <end position="600"/>
    </location>
</feature>
<evidence type="ECO:0000259" key="11">
    <source>
        <dbReference type="PROSITE" id="PS51210"/>
    </source>
</evidence>
<dbReference type="SMART" id="SM00022">
    <property type="entry name" value="PLAc"/>
    <property type="match status" value="1"/>
</dbReference>
<dbReference type="GO" id="GO:0046475">
    <property type="term" value="P:glycerophospholipid catabolic process"/>
    <property type="evidence" value="ECO:0007669"/>
    <property type="project" value="TreeGrafter"/>
</dbReference>
<dbReference type="GO" id="GO:0004622">
    <property type="term" value="F:phosphatidylcholine lysophospholipase activity"/>
    <property type="evidence" value="ECO:0007669"/>
    <property type="project" value="UniProtKB-EC"/>
</dbReference>
<dbReference type="AlphaFoldDB" id="U4L6H6"/>
<keyword evidence="5 9" id="KW-0442">Lipid degradation</keyword>
<dbReference type="GO" id="GO:0005783">
    <property type="term" value="C:endoplasmic reticulum"/>
    <property type="evidence" value="ECO:0007669"/>
    <property type="project" value="TreeGrafter"/>
</dbReference>
<dbReference type="GO" id="GO:0004623">
    <property type="term" value="F:phospholipase A2 activity"/>
    <property type="evidence" value="ECO:0007669"/>
    <property type="project" value="TreeGrafter"/>
</dbReference>
<keyword evidence="6 9" id="KW-0443">Lipid metabolism</keyword>
<keyword evidence="13" id="KW-1185">Reference proteome</keyword>
<organism evidence="12 13">
    <name type="scientific">Pyronema omphalodes (strain CBS 100304)</name>
    <name type="common">Pyronema confluens</name>
    <dbReference type="NCBI Taxonomy" id="1076935"/>
    <lineage>
        <taxon>Eukaryota</taxon>
        <taxon>Fungi</taxon>
        <taxon>Dikarya</taxon>
        <taxon>Ascomycota</taxon>
        <taxon>Pezizomycotina</taxon>
        <taxon>Pezizomycetes</taxon>
        <taxon>Pezizales</taxon>
        <taxon>Pyronemataceae</taxon>
        <taxon>Pyronema</taxon>
    </lineage>
</organism>
<dbReference type="OrthoDB" id="4084751at2759"/>
<protein>
    <recommendedName>
        <fullName evidence="2 10">Lysophospholipase</fullName>
        <ecNumber evidence="2 10">3.1.1.5</ecNumber>
    </recommendedName>
</protein>
<evidence type="ECO:0000256" key="1">
    <source>
        <dbReference type="ARBA" id="ARBA00008780"/>
    </source>
</evidence>
<evidence type="ECO:0000256" key="8">
    <source>
        <dbReference type="ARBA" id="ARBA00049531"/>
    </source>
</evidence>
<dbReference type="eggNOG" id="KOG1325">
    <property type="taxonomic scope" value="Eukaryota"/>
</dbReference>
<dbReference type="GO" id="GO:0005829">
    <property type="term" value="C:cytosol"/>
    <property type="evidence" value="ECO:0007669"/>
    <property type="project" value="TreeGrafter"/>
</dbReference>
<evidence type="ECO:0000313" key="12">
    <source>
        <dbReference type="EMBL" id="CCX12540.1"/>
    </source>
</evidence>